<dbReference type="Proteomes" id="UP001558850">
    <property type="component" value="Unassembled WGS sequence"/>
</dbReference>
<proteinExistence type="predicted"/>
<protein>
    <submittedName>
        <fullName evidence="1">Uncharacterized protein</fullName>
    </submittedName>
</protein>
<keyword evidence="2" id="KW-1185">Reference proteome</keyword>
<sequence>MALGIRRNDIANALAIDALPQEVKALSPEMSMQLGLELVQMSRVLGPEKMKVLALEASNAIPRLSEKEFVGHFQRLQRGIAEVKIRKQTGTGPRRSHHVHSRVA</sequence>
<organism evidence="1 2">
    <name type="scientific">Paraburkholderia phymatum</name>
    <dbReference type="NCBI Taxonomy" id="148447"/>
    <lineage>
        <taxon>Bacteria</taxon>
        <taxon>Pseudomonadati</taxon>
        <taxon>Pseudomonadota</taxon>
        <taxon>Betaproteobacteria</taxon>
        <taxon>Burkholderiales</taxon>
        <taxon>Burkholderiaceae</taxon>
        <taxon>Paraburkholderia</taxon>
    </lineage>
</organism>
<reference evidence="1" key="1">
    <citation type="submission" date="2024-07" db="EMBL/GenBank/DDBJ databases">
        <title>A survey of Mimosa microsymbionts across Brazilian biomes reveals a high diversity of Paraburkholderia nodulating endemic species, but also that Cupriavidus is common as a symbiont of widespread species.</title>
        <authorList>
            <person name="Rouws L."/>
            <person name="Barauna A."/>
            <person name="Beukes C."/>
            <person name="Rouws J.R.C."/>
            <person name="De Faria S.M."/>
            <person name="Gross E."/>
            <person name="Bueno Dos Reis Junior F."/>
            <person name="Simon M.F."/>
            <person name="Maluk M."/>
            <person name="Odee D.W."/>
            <person name="Kenicer G."/>
            <person name="Young J.P.W."/>
            <person name="Reis V.M."/>
            <person name="Zilli J."/>
            <person name="James E.K."/>
        </authorList>
    </citation>
    <scope>NUCLEOTIDE SEQUENCE</scope>
    <source>
        <strain evidence="1">EG181B</strain>
    </source>
</reference>
<accession>A0ACC6U885</accession>
<evidence type="ECO:0000313" key="2">
    <source>
        <dbReference type="Proteomes" id="UP001558850"/>
    </source>
</evidence>
<evidence type="ECO:0000313" key="1">
    <source>
        <dbReference type="EMBL" id="MEX3935782.1"/>
    </source>
</evidence>
<dbReference type="EMBL" id="JBFRCH010000023">
    <property type="protein sequence ID" value="MEX3935782.1"/>
    <property type="molecule type" value="Genomic_DNA"/>
</dbReference>
<comment type="caution">
    <text evidence="1">The sequence shown here is derived from an EMBL/GenBank/DDBJ whole genome shotgun (WGS) entry which is preliminary data.</text>
</comment>
<name>A0ACC6U885_9BURK</name>
<gene>
    <name evidence="1" type="ORF">AB4Y32_28940</name>
</gene>